<evidence type="ECO:0000313" key="1">
    <source>
        <dbReference type="EMBL" id="KIM50393.1"/>
    </source>
</evidence>
<dbReference type="Proteomes" id="UP000053989">
    <property type="component" value="Unassembled WGS sequence"/>
</dbReference>
<accession>A0A0C2YKV1</accession>
<protein>
    <submittedName>
        <fullName evidence="1">Uncharacterized protein</fullName>
    </submittedName>
</protein>
<dbReference type="EMBL" id="KN822460">
    <property type="protein sequence ID" value="KIM50393.1"/>
    <property type="molecule type" value="Genomic_DNA"/>
</dbReference>
<dbReference type="HOGENOM" id="CLU_002498_4_0_1"/>
<name>A0A0C2YKV1_9AGAM</name>
<dbReference type="OrthoDB" id="3208495at2759"/>
<dbReference type="STRING" id="1036808.A0A0C2YKV1"/>
<organism evidence="1 2">
    <name type="scientific">Scleroderma citrinum Foug A</name>
    <dbReference type="NCBI Taxonomy" id="1036808"/>
    <lineage>
        <taxon>Eukaryota</taxon>
        <taxon>Fungi</taxon>
        <taxon>Dikarya</taxon>
        <taxon>Basidiomycota</taxon>
        <taxon>Agaricomycotina</taxon>
        <taxon>Agaricomycetes</taxon>
        <taxon>Agaricomycetidae</taxon>
        <taxon>Boletales</taxon>
        <taxon>Sclerodermatineae</taxon>
        <taxon>Sclerodermataceae</taxon>
        <taxon>Scleroderma</taxon>
    </lineage>
</organism>
<sequence length="333" mass="37733">MAHCHCKLFHTQWGIILDDEFLEAWAHGIIICCCDGVKHRFYPRLFIYSADYPKKVLLASMRNLGKCPCPRCTIPMSRVHNLGLSQDKMEWVTLTCIDDCVRQSRIKSAHAHIYDSTLGVMSTAVESLLKDQSLNTFSNRLSHLGFNLFCMLVVDLMHEFELGIWKALLTHLIHILSAAEVGDILVSELDHHYRMVPTFGGDTIHKFASNTSEMKRMAACNFEDVLQCAIPVFDALLPEPHNKNVMALLFTCAYWHRLVKLHMHTDETLTLVDTITEHLRQQLHCFQPKTCAAFSTQELRREAEHCQCCASECLKNHQGNSTATAAASMSSAL</sequence>
<keyword evidence="2" id="KW-1185">Reference proteome</keyword>
<reference evidence="2" key="2">
    <citation type="submission" date="2015-01" db="EMBL/GenBank/DDBJ databases">
        <title>Evolutionary Origins and Diversification of the Mycorrhizal Mutualists.</title>
        <authorList>
            <consortium name="DOE Joint Genome Institute"/>
            <consortium name="Mycorrhizal Genomics Consortium"/>
            <person name="Kohler A."/>
            <person name="Kuo A."/>
            <person name="Nagy L.G."/>
            <person name="Floudas D."/>
            <person name="Copeland A."/>
            <person name="Barry K.W."/>
            <person name="Cichocki N."/>
            <person name="Veneault-Fourrey C."/>
            <person name="LaButti K."/>
            <person name="Lindquist E.A."/>
            <person name="Lipzen A."/>
            <person name="Lundell T."/>
            <person name="Morin E."/>
            <person name="Murat C."/>
            <person name="Riley R."/>
            <person name="Ohm R."/>
            <person name="Sun H."/>
            <person name="Tunlid A."/>
            <person name="Henrissat B."/>
            <person name="Grigoriev I.V."/>
            <person name="Hibbett D.S."/>
            <person name="Martin F."/>
        </authorList>
    </citation>
    <scope>NUCLEOTIDE SEQUENCE [LARGE SCALE GENOMIC DNA]</scope>
    <source>
        <strain evidence="2">Foug A</strain>
    </source>
</reference>
<dbReference type="InterPro" id="IPR041078">
    <property type="entry name" value="Plavaka"/>
</dbReference>
<reference evidence="1 2" key="1">
    <citation type="submission" date="2014-04" db="EMBL/GenBank/DDBJ databases">
        <authorList>
            <consortium name="DOE Joint Genome Institute"/>
            <person name="Kuo A."/>
            <person name="Kohler A."/>
            <person name="Nagy L.G."/>
            <person name="Floudas D."/>
            <person name="Copeland A."/>
            <person name="Barry K.W."/>
            <person name="Cichocki N."/>
            <person name="Veneault-Fourrey C."/>
            <person name="LaButti K."/>
            <person name="Lindquist E.A."/>
            <person name="Lipzen A."/>
            <person name="Lundell T."/>
            <person name="Morin E."/>
            <person name="Murat C."/>
            <person name="Sun H."/>
            <person name="Tunlid A."/>
            <person name="Henrissat B."/>
            <person name="Grigoriev I.V."/>
            <person name="Hibbett D.S."/>
            <person name="Martin F."/>
            <person name="Nordberg H.P."/>
            <person name="Cantor M.N."/>
            <person name="Hua S.X."/>
        </authorList>
    </citation>
    <scope>NUCLEOTIDE SEQUENCE [LARGE SCALE GENOMIC DNA]</scope>
    <source>
        <strain evidence="1 2">Foug A</strain>
    </source>
</reference>
<proteinExistence type="predicted"/>
<gene>
    <name evidence="1" type="ORF">SCLCIDRAFT_145606</name>
</gene>
<evidence type="ECO:0000313" key="2">
    <source>
        <dbReference type="Proteomes" id="UP000053989"/>
    </source>
</evidence>
<dbReference type="Pfam" id="PF18759">
    <property type="entry name" value="Plavaka"/>
    <property type="match status" value="1"/>
</dbReference>
<dbReference type="AlphaFoldDB" id="A0A0C2YKV1"/>
<dbReference type="InParanoid" id="A0A0C2YKV1"/>